<comment type="similarity">
    <text evidence="1">Belongs to the UPF0423 family.</text>
</comment>
<dbReference type="EMBL" id="JBHTHQ010000013">
    <property type="protein sequence ID" value="MFD0704683.1"/>
    <property type="molecule type" value="Genomic_DNA"/>
</dbReference>
<evidence type="ECO:0000313" key="6">
    <source>
        <dbReference type="Proteomes" id="UP001597036"/>
    </source>
</evidence>
<protein>
    <submittedName>
        <fullName evidence="5">Iron transporter</fullName>
    </submittedName>
</protein>
<feature type="compositionally biased region" description="Low complexity" evidence="3">
    <location>
        <begin position="28"/>
        <end position="57"/>
    </location>
</feature>
<reference evidence="6" key="1">
    <citation type="journal article" date="2019" name="Int. J. Syst. Evol. Microbiol.">
        <title>The Global Catalogue of Microorganisms (GCM) 10K type strain sequencing project: providing services to taxonomists for standard genome sequencing and annotation.</title>
        <authorList>
            <consortium name="The Broad Institute Genomics Platform"/>
            <consortium name="The Broad Institute Genome Sequencing Center for Infectious Disease"/>
            <person name="Wu L."/>
            <person name="Ma J."/>
        </authorList>
    </citation>
    <scope>NUCLEOTIDE SEQUENCE [LARGE SCALE GENOMIC DNA]</scope>
    <source>
        <strain evidence="6">CCM 8604</strain>
    </source>
</reference>
<comment type="caution">
    <text evidence="5">The sequence shown here is derived from an EMBL/GenBank/DDBJ whole genome shotgun (WGS) entry which is preliminary data.</text>
</comment>
<keyword evidence="2 4" id="KW-0732">Signal</keyword>
<dbReference type="Gene3D" id="2.60.40.2480">
    <property type="entry name" value="Periplasmic metal-binding protein Tp34-type"/>
    <property type="match status" value="1"/>
</dbReference>
<dbReference type="RefSeq" id="WP_377938400.1">
    <property type="nucleotide sequence ID" value="NZ_JBHTHQ010000013.1"/>
</dbReference>
<dbReference type="InterPro" id="IPR018470">
    <property type="entry name" value="Metal-bd_Tp34-typ"/>
</dbReference>
<evidence type="ECO:0000256" key="2">
    <source>
        <dbReference type="ARBA" id="ARBA00022729"/>
    </source>
</evidence>
<dbReference type="Pfam" id="PF10634">
    <property type="entry name" value="Iron_transport"/>
    <property type="match status" value="1"/>
</dbReference>
<organism evidence="5 6">
    <name type="scientific">Alloscardovia venturai</name>
    <dbReference type="NCBI Taxonomy" id="1769421"/>
    <lineage>
        <taxon>Bacteria</taxon>
        <taxon>Bacillati</taxon>
        <taxon>Actinomycetota</taxon>
        <taxon>Actinomycetes</taxon>
        <taxon>Bifidobacteriales</taxon>
        <taxon>Bifidobacteriaceae</taxon>
        <taxon>Alloscardovia</taxon>
    </lineage>
</organism>
<sequence>MKKWKSMTAAAALIVTAALSLAACAPASSSSSKSANSSSTSSNSANSTKSGSNSSSSKGFEEFPIGTDQEAGPLNVAMVYFQPVDMEPAGMGLSAAESSFHLEADIHALKNNNLGYATGEYVPDLTVSYEIIDKNSGETATSGTFMQMNAADGPHYGANVKLDKAGSYTLKLSIASPVEKGWALHVDKETGVKGTFWTKPLKVKFDWNYTPMQW</sequence>
<dbReference type="InterPro" id="IPR038482">
    <property type="entry name" value="Tp34-type_sf"/>
</dbReference>
<evidence type="ECO:0000256" key="1">
    <source>
        <dbReference type="ARBA" id="ARBA00010013"/>
    </source>
</evidence>
<feature type="signal peptide" evidence="4">
    <location>
        <begin position="1"/>
        <end position="22"/>
    </location>
</feature>
<dbReference type="Proteomes" id="UP001597036">
    <property type="component" value="Unassembled WGS sequence"/>
</dbReference>
<gene>
    <name evidence="5" type="ORF">ACFQY8_02820</name>
</gene>
<evidence type="ECO:0000256" key="3">
    <source>
        <dbReference type="SAM" id="MobiDB-lite"/>
    </source>
</evidence>
<evidence type="ECO:0000313" key="5">
    <source>
        <dbReference type="EMBL" id="MFD0704683.1"/>
    </source>
</evidence>
<name>A0ABW2Y6M1_9BIFI</name>
<feature type="region of interest" description="Disordered" evidence="3">
    <location>
        <begin position="28"/>
        <end position="66"/>
    </location>
</feature>
<evidence type="ECO:0000256" key="4">
    <source>
        <dbReference type="SAM" id="SignalP"/>
    </source>
</evidence>
<keyword evidence="6" id="KW-1185">Reference proteome</keyword>
<dbReference type="PROSITE" id="PS51257">
    <property type="entry name" value="PROKAR_LIPOPROTEIN"/>
    <property type="match status" value="1"/>
</dbReference>
<feature type="chain" id="PRO_5046636147" evidence="4">
    <location>
        <begin position="23"/>
        <end position="214"/>
    </location>
</feature>
<proteinExistence type="inferred from homology"/>
<accession>A0ABW2Y6M1</accession>